<sequence>MSTEASVAGKDWFKDPALGRIFALLNDEGEEVRVVGGAVRNSLMGEAVTDTDLATTWEPEQVVARAEAAGIRAVPTGIEHGTVTLVIDGRGFEVTTLRQDAETDGRRARVNFGRDWQVDAERRDFTINALYADSDGAVIDLVGGLGDIDTRTVRFIGDADARIAEDYLRVLRYFRFFAHYGTGRPDANALKACARARGSLGKLSSERVWKELKALLKARDPGRALLWMRQSGVLGAVLPESEKWGIDSIGPLIATETALDWEPDPMLRLMAMIPPDPARIRELAQRLKMSRAETDRLVKWAEAPVVKPTLAITALDRLLYNFGAEPLSDRVRLSLVSARSRTESDPAALTDAAGHSRHLARTMSWERPVFPVTGADLIAKGIKPGPELGAQLAALEERWVESNFKLDKAALLDTAD</sequence>
<feature type="domain" description="tRNA nucleotidyltransferase/poly(A) polymerase RNA and SrmB- binding" evidence="11">
    <location>
        <begin position="188"/>
        <end position="241"/>
    </location>
</feature>
<comment type="similarity">
    <text evidence="9">Belongs to the tRNA nucleotidyltransferase/poly(A) polymerase family.</text>
</comment>
<dbReference type="GO" id="GO:0000049">
    <property type="term" value="F:tRNA binding"/>
    <property type="evidence" value="ECO:0007669"/>
    <property type="project" value="TreeGrafter"/>
</dbReference>
<evidence type="ECO:0000256" key="6">
    <source>
        <dbReference type="ARBA" id="ARBA00022741"/>
    </source>
</evidence>
<dbReference type="GO" id="GO:0000166">
    <property type="term" value="F:nucleotide binding"/>
    <property type="evidence" value="ECO:0007669"/>
    <property type="project" value="UniProtKB-KW"/>
</dbReference>
<dbReference type="InterPro" id="IPR002646">
    <property type="entry name" value="PolA_pol_head_dom"/>
</dbReference>
<dbReference type="Pfam" id="PF01743">
    <property type="entry name" value="PolyA_pol"/>
    <property type="match status" value="1"/>
</dbReference>
<dbReference type="PANTHER" id="PTHR46173:SF1">
    <property type="entry name" value="CCA TRNA NUCLEOTIDYLTRANSFERASE 1, MITOCHONDRIAL"/>
    <property type="match status" value="1"/>
</dbReference>
<dbReference type="InterPro" id="IPR050264">
    <property type="entry name" value="Bact_CCA-adding_enz_type3_sf"/>
</dbReference>
<feature type="domain" description="Poly A polymerase head" evidence="10">
    <location>
        <begin position="33"/>
        <end position="154"/>
    </location>
</feature>
<evidence type="ECO:0000256" key="3">
    <source>
        <dbReference type="ARBA" id="ARBA00022694"/>
    </source>
</evidence>
<keyword evidence="5" id="KW-0479">Metal-binding</keyword>
<protein>
    <submittedName>
        <fullName evidence="13">Poly(A) polymerase</fullName>
    </submittedName>
</protein>
<evidence type="ECO:0000256" key="4">
    <source>
        <dbReference type="ARBA" id="ARBA00022695"/>
    </source>
</evidence>
<comment type="cofactor">
    <cofactor evidence="1">
        <name>Mg(2+)</name>
        <dbReference type="ChEBI" id="CHEBI:18420"/>
    </cofactor>
</comment>
<organism evidence="13 14">
    <name type="scientific">Hoeflea halophila</name>
    <dbReference type="NCBI Taxonomy" id="714899"/>
    <lineage>
        <taxon>Bacteria</taxon>
        <taxon>Pseudomonadati</taxon>
        <taxon>Pseudomonadota</taxon>
        <taxon>Alphaproteobacteria</taxon>
        <taxon>Hyphomicrobiales</taxon>
        <taxon>Rhizobiaceae</taxon>
        <taxon>Hoeflea</taxon>
    </lineage>
</organism>
<evidence type="ECO:0000256" key="2">
    <source>
        <dbReference type="ARBA" id="ARBA00022679"/>
    </source>
</evidence>
<evidence type="ECO:0000256" key="7">
    <source>
        <dbReference type="ARBA" id="ARBA00022842"/>
    </source>
</evidence>
<dbReference type="Pfam" id="PF12627">
    <property type="entry name" value="PolyA_pol_RNAbd"/>
    <property type="match status" value="1"/>
</dbReference>
<keyword evidence="8 9" id="KW-0694">RNA-binding</keyword>
<dbReference type="InterPro" id="IPR032828">
    <property type="entry name" value="PolyA_RNA-bd"/>
</dbReference>
<dbReference type="CDD" id="cd05398">
    <property type="entry name" value="NT_ClassII-CCAase"/>
    <property type="match status" value="1"/>
</dbReference>
<dbReference type="Pfam" id="PF13735">
    <property type="entry name" value="tRNA_NucTran2_2"/>
    <property type="match status" value="1"/>
</dbReference>
<dbReference type="OrthoDB" id="9805698at2"/>
<keyword evidence="2 9" id="KW-0808">Transferase</keyword>
<dbReference type="AlphaFoldDB" id="A0A286I3K0"/>
<dbReference type="InterPro" id="IPR043519">
    <property type="entry name" value="NT_sf"/>
</dbReference>
<proteinExistence type="inferred from homology"/>
<evidence type="ECO:0000259" key="10">
    <source>
        <dbReference type="Pfam" id="PF01743"/>
    </source>
</evidence>
<keyword evidence="4" id="KW-0548">Nucleotidyltransferase</keyword>
<dbReference type="GO" id="GO:0016779">
    <property type="term" value="F:nucleotidyltransferase activity"/>
    <property type="evidence" value="ECO:0007669"/>
    <property type="project" value="UniProtKB-KW"/>
</dbReference>
<evidence type="ECO:0000313" key="14">
    <source>
        <dbReference type="Proteomes" id="UP000219465"/>
    </source>
</evidence>
<feature type="domain" description="CCA-adding enzyme C-terminal" evidence="12">
    <location>
        <begin position="272"/>
        <end position="414"/>
    </location>
</feature>
<dbReference type="InterPro" id="IPR032810">
    <property type="entry name" value="CCA-adding_enz_C"/>
</dbReference>
<evidence type="ECO:0000256" key="8">
    <source>
        <dbReference type="ARBA" id="ARBA00022884"/>
    </source>
</evidence>
<keyword evidence="6" id="KW-0547">Nucleotide-binding</keyword>
<name>A0A286I3K0_9HYPH</name>
<dbReference type="Gene3D" id="1.10.3090.10">
    <property type="entry name" value="cca-adding enzyme, domain 2"/>
    <property type="match status" value="1"/>
</dbReference>
<evidence type="ECO:0000259" key="12">
    <source>
        <dbReference type="Pfam" id="PF13735"/>
    </source>
</evidence>
<evidence type="ECO:0000256" key="1">
    <source>
        <dbReference type="ARBA" id="ARBA00001946"/>
    </source>
</evidence>
<keyword evidence="14" id="KW-1185">Reference proteome</keyword>
<dbReference type="Proteomes" id="UP000219465">
    <property type="component" value="Unassembled WGS sequence"/>
</dbReference>
<dbReference type="PANTHER" id="PTHR46173">
    <property type="entry name" value="CCA TRNA NUCLEOTIDYLTRANSFERASE 1, MITOCHONDRIAL"/>
    <property type="match status" value="1"/>
</dbReference>
<evidence type="ECO:0000313" key="13">
    <source>
        <dbReference type="EMBL" id="SOE14612.1"/>
    </source>
</evidence>
<keyword evidence="7" id="KW-0460">Magnesium</keyword>
<evidence type="ECO:0000256" key="5">
    <source>
        <dbReference type="ARBA" id="ARBA00022723"/>
    </source>
</evidence>
<accession>A0A286I3K0</accession>
<dbReference type="SUPFAM" id="SSF81891">
    <property type="entry name" value="Poly A polymerase C-terminal region-like"/>
    <property type="match status" value="1"/>
</dbReference>
<dbReference type="RefSeq" id="WP_097105586.1">
    <property type="nucleotide sequence ID" value="NZ_OCPC01000001.1"/>
</dbReference>
<evidence type="ECO:0000256" key="9">
    <source>
        <dbReference type="RuleBase" id="RU003953"/>
    </source>
</evidence>
<dbReference type="Gene3D" id="3.30.460.10">
    <property type="entry name" value="Beta Polymerase, domain 2"/>
    <property type="match status" value="1"/>
</dbReference>
<dbReference type="GO" id="GO:0046872">
    <property type="term" value="F:metal ion binding"/>
    <property type="evidence" value="ECO:0007669"/>
    <property type="project" value="UniProtKB-KW"/>
</dbReference>
<dbReference type="GO" id="GO:0008033">
    <property type="term" value="P:tRNA processing"/>
    <property type="evidence" value="ECO:0007669"/>
    <property type="project" value="UniProtKB-KW"/>
</dbReference>
<gene>
    <name evidence="13" type="ORF">SAMN05877838_1007</name>
</gene>
<dbReference type="EMBL" id="OCPC01000001">
    <property type="protein sequence ID" value="SOE14612.1"/>
    <property type="molecule type" value="Genomic_DNA"/>
</dbReference>
<keyword evidence="3" id="KW-0819">tRNA processing</keyword>
<reference evidence="14" key="1">
    <citation type="submission" date="2017-08" db="EMBL/GenBank/DDBJ databases">
        <authorList>
            <person name="Varghese N."/>
            <person name="Submissions S."/>
        </authorList>
    </citation>
    <scope>NUCLEOTIDE SEQUENCE [LARGE SCALE GENOMIC DNA]</scope>
    <source>
        <strain evidence="14">KCTC 23107</strain>
    </source>
</reference>
<evidence type="ECO:0000259" key="11">
    <source>
        <dbReference type="Pfam" id="PF12627"/>
    </source>
</evidence>
<dbReference type="SUPFAM" id="SSF81301">
    <property type="entry name" value="Nucleotidyltransferase"/>
    <property type="match status" value="1"/>
</dbReference>